<proteinExistence type="predicted"/>
<evidence type="ECO:0000313" key="3">
    <source>
        <dbReference type="Proteomes" id="UP000694867"/>
    </source>
</evidence>
<accession>A0AAJ6QQB6</accession>
<keyword evidence="2" id="KW-0472">Membrane</keyword>
<feature type="transmembrane region" description="Helical" evidence="2">
    <location>
        <begin position="95"/>
        <end position="120"/>
    </location>
</feature>
<dbReference type="KEGG" id="goe:100904602"/>
<keyword evidence="2" id="KW-0812">Transmembrane</keyword>
<feature type="region of interest" description="Disordered" evidence="1">
    <location>
        <begin position="209"/>
        <end position="235"/>
    </location>
</feature>
<evidence type="ECO:0000256" key="2">
    <source>
        <dbReference type="SAM" id="Phobius"/>
    </source>
</evidence>
<keyword evidence="2" id="KW-1133">Transmembrane helix</keyword>
<reference evidence="4" key="1">
    <citation type="submission" date="2025-08" db="UniProtKB">
        <authorList>
            <consortium name="RefSeq"/>
        </authorList>
    </citation>
    <scope>IDENTIFICATION</scope>
</reference>
<evidence type="ECO:0000256" key="1">
    <source>
        <dbReference type="SAM" id="MobiDB-lite"/>
    </source>
</evidence>
<feature type="compositionally biased region" description="Basic and acidic residues" evidence="1">
    <location>
        <begin position="220"/>
        <end position="234"/>
    </location>
</feature>
<dbReference type="RefSeq" id="XP_003740404.1">
    <property type="nucleotide sequence ID" value="XM_003740356.2"/>
</dbReference>
<sequence>MDTKILSSTSPSAFRQTLLKSSALFRACAAAATALVALASGVHLGLASVREELQPLTSKWKWIFFASALTTCIMVVFCLRFYFRLREINTEKRRRAIRLFIITCVCMAVLELIVGGHAFLDSRSPVIAGGTDEPRGSSEGLSFVIVYCLCLLLFLLEVVSMIIALTCVKSQLYSQIASAKESGDVVEYERRPSSVGVVVDTEFTIEKIDDGASGAEAEEQPLKQDDVDRGHAKVPDTMLVNNDLYEVPAPLIRRPKQTSPPLAPAKDSETSSGASPPLPTSPIPDEVDRPTSPKSPTFPRYERGSQGKPPTSPIFPRYVDTRFAHYNPQQGTFLRPRIAPGDSFEPAKEQEAS</sequence>
<keyword evidence="3" id="KW-1185">Reference proteome</keyword>
<dbReference type="AlphaFoldDB" id="A0AAJ6QQB6"/>
<feature type="region of interest" description="Disordered" evidence="1">
    <location>
        <begin position="251"/>
        <end position="353"/>
    </location>
</feature>
<dbReference type="GeneID" id="100904602"/>
<dbReference type="Proteomes" id="UP000694867">
    <property type="component" value="Unplaced"/>
</dbReference>
<evidence type="ECO:0000313" key="4">
    <source>
        <dbReference type="RefSeq" id="XP_003740404.1"/>
    </source>
</evidence>
<organism evidence="3 4">
    <name type="scientific">Galendromus occidentalis</name>
    <name type="common">western predatory mite</name>
    <dbReference type="NCBI Taxonomy" id="34638"/>
    <lineage>
        <taxon>Eukaryota</taxon>
        <taxon>Metazoa</taxon>
        <taxon>Ecdysozoa</taxon>
        <taxon>Arthropoda</taxon>
        <taxon>Chelicerata</taxon>
        <taxon>Arachnida</taxon>
        <taxon>Acari</taxon>
        <taxon>Parasitiformes</taxon>
        <taxon>Mesostigmata</taxon>
        <taxon>Gamasina</taxon>
        <taxon>Phytoseioidea</taxon>
        <taxon>Phytoseiidae</taxon>
        <taxon>Typhlodrominae</taxon>
        <taxon>Galendromus</taxon>
    </lineage>
</organism>
<name>A0AAJ6QQB6_9ACAR</name>
<feature type="transmembrane region" description="Helical" evidence="2">
    <location>
        <begin position="140"/>
        <end position="168"/>
    </location>
</feature>
<protein>
    <submittedName>
        <fullName evidence="4">Uncharacterized protein LOC100904602</fullName>
    </submittedName>
</protein>
<gene>
    <name evidence="4" type="primary">LOC100904602</name>
</gene>
<feature type="transmembrane region" description="Helical" evidence="2">
    <location>
        <begin position="63"/>
        <end position="83"/>
    </location>
</feature>